<organism evidence="3 4">
    <name type="scientific">Teratosphaeria destructans</name>
    <dbReference type="NCBI Taxonomy" id="418781"/>
    <lineage>
        <taxon>Eukaryota</taxon>
        <taxon>Fungi</taxon>
        <taxon>Dikarya</taxon>
        <taxon>Ascomycota</taxon>
        <taxon>Pezizomycotina</taxon>
        <taxon>Dothideomycetes</taxon>
        <taxon>Dothideomycetidae</taxon>
        <taxon>Mycosphaerellales</taxon>
        <taxon>Teratosphaeriaceae</taxon>
        <taxon>Teratosphaeria</taxon>
    </lineage>
</organism>
<evidence type="ECO:0000256" key="1">
    <source>
        <dbReference type="SAM" id="MobiDB-lite"/>
    </source>
</evidence>
<evidence type="ECO:0000313" key="3">
    <source>
        <dbReference type="EMBL" id="KAH9826118.1"/>
    </source>
</evidence>
<dbReference type="InterPro" id="IPR011333">
    <property type="entry name" value="SKP1/BTB/POZ_sf"/>
</dbReference>
<dbReference type="OrthoDB" id="6359816at2759"/>
<evidence type="ECO:0000259" key="2">
    <source>
        <dbReference type="PROSITE" id="PS50097"/>
    </source>
</evidence>
<dbReference type="SMART" id="SM00225">
    <property type="entry name" value="BTB"/>
    <property type="match status" value="1"/>
</dbReference>
<gene>
    <name evidence="3" type="ORF">Tdes44962_MAKER03771</name>
</gene>
<comment type="caution">
    <text evidence="3">The sequence shown here is derived from an EMBL/GenBank/DDBJ whole genome shotgun (WGS) entry which is preliminary data.</text>
</comment>
<dbReference type="Proteomes" id="UP001138500">
    <property type="component" value="Unassembled WGS sequence"/>
</dbReference>
<evidence type="ECO:0000313" key="4">
    <source>
        <dbReference type="Proteomes" id="UP001138500"/>
    </source>
</evidence>
<accession>A0A9W7W0T6</accession>
<dbReference type="InterPro" id="IPR051481">
    <property type="entry name" value="BTB-POZ/Galectin-3-binding"/>
</dbReference>
<feature type="region of interest" description="Disordered" evidence="1">
    <location>
        <begin position="249"/>
        <end position="287"/>
    </location>
</feature>
<dbReference type="AlphaFoldDB" id="A0A9W7W0T6"/>
<keyword evidence="4" id="KW-1185">Reference proteome</keyword>
<dbReference type="CDD" id="cd18186">
    <property type="entry name" value="BTB_POZ_ZBTB_KLHL-like"/>
    <property type="match status" value="1"/>
</dbReference>
<name>A0A9W7W0T6_9PEZI</name>
<dbReference type="PROSITE" id="PS50097">
    <property type="entry name" value="BTB"/>
    <property type="match status" value="1"/>
</dbReference>
<feature type="domain" description="BTB" evidence="2">
    <location>
        <begin position="17"/>
        <end position="82"/>
    </location>
</feature>
<dbReference type="PANTHER" id="PTHR24410">
    <property type="entry name" value="HL07962P-RELATED"/>
    <property type="match status" value="1"/>
</dbReference>
<reference evidence="3 4" key="2">
    <citation type="journal article" date="2021" name="Curr. Genet.">
        <title>Genetic response to nitrogen starvation in the aggressive Eucalyptus foliar pathogen Teratosphaeria destructans.</title>
        <authorList>
            <person name="Havenga M."/>
            <person name="Wingfield B.D."/>
            <person name="Wingfield M.J."/>
            <person name="Dreyer L.L."/>
            <person name="Roets F."/>
            <person name="Aylward J."/>
        </authorList>
    </citation>
    <scope>NUCLEOTIDE SEQUENCE [LARGE SCALE GENOMIC DNA]</scope>
    <source>
        <strain evidence="3">CMW44962</strain>
    </source>
</reference>
<proteinExistence type="predicted"/>
<dbReference type="Gene3D" id="3.30.710.10">
    <property type="entry name" value="Potassium Channel Kv1.1, Chain A"/>
    <property type="match status" value="1"/>
</dbReference>
<sequence length="300" mass="34088">MTATIDTAPLYGDSTFSDITIKYGNGMEFKGHKLVLARASDKFKEMPKDPAVRMVTLDAEDSEDAVEAMLRYIYTSTLRQSILDLRTRLRLSFPSEKYGISGLDAENSADFADELMDEPEEILDCIRTMPVFLPKEFLIAQEIRKWLGELYDDKNHLQSRWHEFKFVELLEAHDLWVRDTVREPATCSELFRAEVLDQVRRRLHNCDNCKSIAGNIAYEAFMGTGWASPVSAEANKAVSREHNITEEFADDVPRARPSNSKTKKRKYSENTADGVPPVSQSKREIKKAAAAATELDDAFY</sequence>
<dbReference type="PANTHER" id="PTHR24410:SF23">
    <property type="entry name" value="BTB DOMAIN-CONTAINING PROTEIN-RELATED"/>
    <property type="match status" value="1"/>
</dbReference>
<reference evidence="3 4" key="1">
    <citation type="journal article" date="2018" name="IMA Fungus">
        <title>IMA Genome-F 10: Nine draft genome sequences of Claviceps purpurea s.lat., including C. arundinis, C. humidiphila, and C. cf. spartinae, pseudomolecules for the pitch canker pathogen Fusarium circinatum, draft genome of Davidsoniella eucalypti, Grosmannia galeiformis, Quambalaria eucalypti, and Teratosphaeria destructans.</title>
        <authorList>
            <person name="Wingfield B.D."/>
            <person name="Liu M."/>
            <person name="Nguyen H.D."/>
            <person name="Lane F.A."/>
            <person name="Morgan S.W."/>
            <person name="De Vos L."/>
            <person name="Wilken P.M."/>
            <person name="Duong T.A."/>
            <person name="Aylward J."/>
            <person name="Coetzee M.P."/>
            <person name="Dadej K."/>
            <person name="De Beer Z.W."/>
            <person name="Findlay W."/>
            <person name="Havenga M."/>
            <person name="Kolarik M."/>
            <person name="Menzies J.G."/>
            <person name="Naidoo K."/>
            <person name="Pochopski O."/>
            <person name="Shoukouhi P."/>
            <person name="Santana Q.C."/>
            <person name="Seifert K.A."/>
            <person name="Soal N."/>
            <person name="Steenkamp E.T."/>
            <person name="Tatham C.T."/>
            <person name="van der Nest M.A."/>
            <person name="Wingfield M.J."/>
        </authorList>
    </citation>
    <scope>NUCLEOTIDE SEQUENCE [LARGE SCALE GENOMIC DNA]</scope>
    <source>
        <strain evidence="3">CMW44962</strain>
    </source>
</reference>
<dbReference type="InterPro" id="IPR000210">
    <property type="entry name" value="BTB/POZ_dom"/>
</dbReference>
<dbReference type="EMBL" id="RIBY02002034">
    <property type="protein sequence ID" value="KAH9826118.1"/>
    <property type="molecule type" value="Genomic_DNA"/>
</dbReference>
<dbReference type="Pfam" id="PF00651">
    <property type="entry name" value="BTB"/>
    <property type="match status" value="1"/>
</dbReference>
<protein>
    <submittedName>
        <fullName evidence="3">Speckle-type POZ protein A-like</fullName>
    </submittedName>
</protein>
<dbReference type="SUPFAM" id="SSF54695">
    <property type="entry name" value="POZ domain"/>
    <property type="match status" value="1"/>
</dbReference>